<accession>A0A1F8CU16</accession>
<dbReference type="EMBL" id="MGHY01000021">
    <property type="protein sequence ID" value="OGM79055.1"/>
    <property type="molecule type" value="Genomic_DNA"/>
</dbReference>
<name>A0A1F8CU16_9BACT</name>
<organism evidence="1 2">
    <name type="scientific">Candidatus Woesebacteria bacterium RIFOXYB1_FULL_38_16</name>
    <dbReference type="NCBI Taxonomy" id="1802538"/>
    <lineage>
        <taxon>Bacteria</taxon>
        <taxon>Candidatus Woeseibacteriota</taxon>
    </lineage>
</organism>
<dbReference type="Proteomes" id="UP000178999">
    <property type="component" value="Unassembled WGS sequence"/>
</dbReference>
<reference evidence="1 2" key="1">
    <citation type="journal article" date="2016" name="Nat. Commun.">
        <title>Thousands of microbial genomes shed light on interconnected biogeochemical processes in an aquifer system.</title>
        <authorList>
            <person name="Anantharaman K."/>
            <person name="Brown C.T."/>
            <person name="Hug L.A."/>
            <person name="Sharon I."/>
            <person name="Castelle C.J."/>
            <person name="Probst A.J."/>
            <person name="Thomas B.C."/>
            <person name="Singh A."/>
            <person name="Wilkins M.J."/>
            <person name="Karaoz U."/>
            <person name="Brodie E.L."/>
            <person name="Williams K.H."/>
            <person name="Hubbard S.S."/>
            <person name="Banfield J.F."/>
        </authorList>
    </citation>
    <scope>NUCLEOTIDE SEQUENCE [LARGE SCALE GENOMIC DNA]</scope>
</reference>
<proteinExistence type="predicted"/>
<dbReference type="AlphaFoldDB" id="A0A1F8CU16"/>
<gene>
    <name evidence="1" type="ORF">A2382_01410</name>
</gene>
<comment type="caution">
    <text evidence="1">The sequence shown here is derived from an EMBL/GenBank/DDBJ whole genome shotgun (WGS) entry which is preliminary data.</text>
</comment>
<evidence type="ECO:0000313" key="2">
    <source>
        <dbReference type="Proteomes" id="UP000178999"/>
    </source>
</evidence>
<protein>
    <submittedName>
        <fullName evidence="1">Uncharacterized protein</fullName>
    </submittedName>
</protein>
<sequence length="132" mass="15116">MEARLSRIDKKIGEVRRGRGFSELDYVVVAGGLSKDAKRRVQRSISNPDRLEIRTNFDINSVAEEFSQDELERINESLRRVSGQDWADLDEGRFLIMDWFRGPPDNFPTILTPLGGLTDKSGKVQVLFKFVE</sequence>
<evidence type="ECO:0000313" key="1">
    <source>
        <dbReference type="EMBL" id="OGM79055.1"/>
    </source>
</evidence>
<dbReference type="STRING" id="1802538.A2382_01410"/>